<evidence type="ECO:0000256" key="2">
    <source>
        <dbReference type="ARBA" id="ARBA00022679"/>
    </source>
</evidence>
<evidence type="ECO:0000313" key="5">
    <source>
        <dbReference type="Proteomes" id="UP000043699"/>
    </source>
</evidence>
<organism evidence="4 5">
    <name type="scientific">Planococcus massiliensis</name>
    <dbReference type="NCBI Taxonomy" id="1499687"/>
    <lineage>
        <taxon>Bacteria</taxon>
        <taxon>Bacillati</taxon>
        <taxon>Bacillota</taxon>
        <taxon>Bacilli</taxon>
        <taxon>Bacillales</taxon>
        <taxon>Caryophanaceae</taxon>
        <taxon>Planococcus</taxon>
    </lineage>
</organism>
<dbReference type="EMBL" id="CCXS01000001">
    <property type="protein sequence ID" value="CEG21328.1"/>
    <property type="molecule type" value="Genomic_DNA"/>
</dbReference>
<reference evidence="4 5" key="1">
    <citation type="submission" date="2014-09" db="EMBL/GenBank/DDBJ databases">
        <authorList>
            <person name="Urmite Genomes Urmite Genomes"/>
        </authorList>
    </citation>
    <scope>NUCLEOTIDE SEQUENCE [LARGE SCALE GENOMIC DNA]</scope>
    <source>
        <strain evidence="4 5">ES2</strain>
    </source>
</reference>
<dbReference type="InterPro" id="IPR029063">
    <property type="entry name" value="SAM-dependent_MTases_sf"/>
</dbReference>
<dbReference type="Pfam" id="PF13649">
    <property type="entry name" value="Methyltransf_25"/>
    <property type="match status" value="1"/>
</dbReference>
<keyword evidence="2 4" id="KW-0808">Transferase</keyword>
<dbReference type="PANTHER" id="PTHR43861:SF1">
    <property type="entry name" value="TRANS-ACONITATE 2-METHYLTRANSFERASE"/>
    <property type="match status" value="1"/>
</dbReference>
<dbReference type="OrthoDB" id="465705at2"/>
<evidence type="ECO:0000313" key="4">
    <source>
        <dbReference type="EMBL" id="CEG21328.1"/>
    </source>
</evidence>
<dbReference type="GO" id="GO:0032259">
    <property type="term" value="P:methylation"/>
    <property type="evidence" value="ECO:0007669"/>
    <property type="project" value="UniProtKB-KW"/>
</dbReference>
<feature type="domain" description="Methyltransferase" evidence="3">
    <location>
        <begin position="51"/>
        <end position="144"/>
    </location>
</feature>
<evidence type="ECO:0000256" key="1">
    <source>
        <dbReference type="ARBA" id="ARBA00022603"/>
    </source>
</evidence>
<proteinExistence type="predicted"/>
<protein>
    <submittedName>
        <fullName evidence="4">Putative methyltransferase</fullName>
    </submittedName>
</protein>
<sequence>MLNKQGFDLWAGQYDETVQLSEENNQYPFAGYKEILNTIYNEIRERENAEVLDIGFGTGILASRLYENGHRIDGIDFSSEMIAIAKAKMPFANLLEWDITKGLPSELAGRKYDAIVSTYALHHLSDEQKVDFLKNLLPLLSAEGKIYIGDIAFQTRADLEKCRKDSEGYWDESEHYFVYEEIKNSLENLFQCEFYPLSHCGGVIVLDPEANR</sequence>
<dbReference type="CDD" id="cd02440">
    <property type="entry name" value="AdoMet_MTases"/>
    <property type="match status" value="1"/>
</dbReference>
<dbReference type="PANTHER" id="PTHR43861">
    <property type="entry name" value="TRANS-ACONITATE 2-METHYLTRANSFERASE-RELATED"/>
    <property type="match status" value="1"/>
</dbReference>
<dbReference type="Proteomes" id="UP000043699">
    <property type="component" value="Unassembled WGS sequence"/>
</dbReference>
<gene>
    <name evidence="4" type="ORF">BN1080_00235</name>
</gene>
<dbReference type="STRING" id="1499687.BN1080_00235"/>
<dbReference type="AlphaFoldDB" id="A0A098EGB9"/>
<dbReference type="InterPro" id="IPR041698">
    <property type="entry name" value="Methyltransf_25"/>
</dbReference>
<dbReference type="SUPFAM" id="SSF53335">
    <property type="entry name" value="S-adenosyl-L-methionine-dependent methyltransferases"/>
    <property type="match status" value="1"/>
</dbReference>
<dbReference type="RefSeq" id="WP_052649754.1">
    <property type="nucleotide sequence ID" value="NZ_CCXS01000001.1"/>
</dbReference>
<keyword evidence="1 4" id="KW-0489">Methyltransferase</keyword>
<dbReference type="GO" id="GO:0008168">
    <property type="term" value="F:methyltransferase activity"/>
    <property type="evidence" value="ECO:0007669"/>
    <property type="project" value="UniProtKB-KW"/>
</dbReference>
<dbReference type="Gene3D" id="3.40.50.150">
    <property type="entry name" value="Vaccinia Virus protein VP39"/>
    <property type="match status" value="1"/>
</dbReference>
<accession>A0A098EGB9</accession>
<evidence type="ECO:0000259" key="3">
    <source>
        <dbReference type="Pfam" id="PF13649"/>
    </source>
</evidence>
<name>A0A098EGB9_9BACL</name>
<keyword evidence="5" id="KW-1185">Reference proteome</keyword>